<feature type="domain" description="Rieske" evidence="6">
    <location>
        <begin position="58"/>
        <end position="160"/>
    </location>
</feature>
<keyword evidence="5" id="KW-0411">Iron-sulfur</keyword>
<proteinExistence type="predicted"/>
<keyword evidence="3" id="KW-0560">Oxidoreductase</keyword>
<evidence type="ECO:0000256" key="4">
    <source>
        <dbReference type="ARBA" id="ARBA00023004"/>
    </source>
</evidence>
<keyword evidence="2" id="KW-0479">Metal-binding</keyword>
<organism evidence="7">
    <name type="scientific">viral metagenome</name>
    <dbReference type="NCBI Taxonomy" id="1070528"/>
    <lineage>
        <taxon>unclassified sequences</taxon>
        <taxon>metagenomes</taxon>
        <taxon>organismal metagenomes</taxon>
    </lineage>
</organism>
<keyword evidence="4" id="KW-0408">Iron</keyword>
<protein>
    <recommendedName>
        <fullName evidence="6">Rieske domain-containing protein</fullName>
    </recommendedName>
</protein>
<dbReference type="InterPro" id="IPR050584">
    <property type="entry name" value="Cholesterol_7-desaturase"/>
</dbReference>
<keyword evidence="1" id="KW-0001">2Fe-2S</keyword>
<dbReference type="SUPFAM" id="SSF50022">
    <property type="entry name" value="ISP domain"/>
    <property type="match status" value="1"/>
</dbReference>
<accession>A0A6C0DBX5</accession>
<evidence type="ECO:0000256" key="3">
    <source>
        <dbReference type="ARBA" id="ARBA00023002"/>
    </source>
</evidence>
<reference evidence="7" key="1">
    <citation type="journal article" date="2020" name="Nature">
        <title>Giant virus diversity and host interactions through global metagenomics.</title>
        <authorList>
            <person name="Schulz F."/>
            <person name="Roux S."/>
            <person name="Paez-Espino D."/>
            <person name="Jungbluth S."/>
            <person name="Walsh D.A."/>
            <person name="Denef V.J."/>
            <person name="McMahon K.D."/>
            <person name="Konstantinidis K.T."/>
            <person name="Eloe-Fadrosh E.A."/>
            <person name="Kyrpides N.C."/>
            <person name="Woyke T."/>
        </authorList>
    </citation>
    <scope>NUCLEOTIDE SEQUENCE</scope>
    <source>
        <strain evidence="7">GVMAG-M-3300023174-134</strain>
    </source>
</reference>
<dbReference type="Gene3D" id="2.102.10.10">
    <property type="entry name" value="Rieske [2Fe-2S] iron-sulphur domain"/>
    <property type="match status" value="1"/>
</dbReference>
<evidence type="ECO:0000256" key="2">
    <source>
        <dbReference type="ARBA" id="ARBA00022723"/>
    </source>
</evidence>
<dbReference type="GO" id="GO:0016491">
    <property type="term" value="F:oxidoreductase activity"/>
    <property type="evidence" value="ECO:0007669"/>
    <property type="project" value="UniProtKB-KW"/>
</dbReference>
<dbReference type="PANTHER" id="PTHR21266">
    <property type="entry name" value="IRON-SULFUR DOMAIN CONTAINING PROTEIN"/>
    <property type="match status" value="1"/>
</dbReference>
<evidence type="ECO:0000259" key="6">
    <source>
        <dbReference type="PROSITE" id="PS51296"/>
    </source>
</evidence>
<dbReference type="GO" id="GO:0046872">
    <property type="term" value="F:metal ion binding"/>
    <property type="evidence" value="ECO:0007669"/>
    <property type="project" value="UniProtKB-KW"/>
</dbReference>
<dbReference type="Gene3D" id="3.90.380.10">
    <property type="entry name" value="Naphthalene 1,2-dioxygenase Alpha Subunit, Chain A, domain 1"/>
    <property type="match status" value="1"/>
</dbReference>
<name>A0A6C0DBX5_9ZZZZ</name>
<dbReference type="EMBL" id="MN739577">
    <property type="protein sequence ID" value="QHT13912.1"/>
    <property type="molecule type" value="Genomic_DNA"/>
</dbReference>
<dbReference type="PROSITE" id="PS51296">
    <property type="entry name" value="RIESKE"/>
    <property type="match status" value="1"/>
</dbReference>
<dbReference type="InterPro" id="IPR017941">
    <property type="entry name" value="Rieske_2Fe-2S"/>
</dbReference>
<evidence type="ECO:0000256" key="1">
    <source>
        <dbReference type="ARBA" id="ARBA00022714"/>
    </source>
</evidence>
<dbReference type="SUPFAM" id="SSF55961">
    <property type="entry name" value="Bet v1-like"/>
    <property type="match status" value="1"/>
</dbReference>
<dbReference type="AlphaFoldDB" id="A0A6C0DBX5"/>
<evidence type="ECO:0000313" key="7">
    <source>
        <dbReference type="EMBL" id="QHT13912.1"/>
    </source>
</evidence>
<dbReference type="PANTHER" id="PTHR21266:SF60">
    <property type="entry name" value="3-KETOSTEROID-9-ALPHA-MONOOXYGENASE, OXYGENASE COMPONENT"/>
    <property type="match status" value="1"/>
</dbReference>
<dbReference type="InterPro" id="IPR036922">
    <property type="entry name" value="Rieske_2Fe-2S_sf"/>
</dbReference>
<dbReference type="Pfam" id="PF00355">
    <property type="entry name" value="Rieske"/>
    <property type="match status" value="1"/>
</dbReference>
<dbReference type="GO" id="GO:0051537">
    <property type="term" value="F:2 iron, 2 sulfur cluster binding"/>
    <property type="evidence" value="ECO:0007669"/>
    <property type="project" value="UniProtKB-KW"/>
</dbReference>
<sequence>MKPIILYLLTCIDVVTSYNVFFNHAFNTKMTIANKITDFPKLNYQELTEQDKYDLQWYVIGTKSDFSTNKPIKATIWNKNYVVWKNKDNNYVGLDDVCPHKGASLSKGKVCNKHIVCPYHGYEFDENGVLDKVPGISFHPSNIYDVSKYSVIEKNGWVYLNTYSDIAKIDNSTGLAFVDNIYTEPEVERNDSVVFLDMDFNCYSRILSENSLDVMHIGFVHTFGNTKNPAPIETHPPKLVGLNHYKTSYLYEAGEKSFARKLFGVKELRIENEFILPHTTIARVLFGDYVSTVVTFALPISENKSKLFVKTYRNFWHNHIGDLVTENWMFNTMLQDRGIVENIDKRFMDGKFNMKFDKLQNTYKTFYKRFVHDISKNLDL</sequence>
<dbReference type="GO" id="GO:0005737">
    <property type="term" value="C:cytoplasm"/>
    <property type="evidence" value="ECO:0007669"/>
    <property type="project" value="TreeGrafter"/>
</dbReference>
<evidence type="ECO:0000256" key="5">
    <source>
        <dbReference type="ARBA" id="ARBA00023014"/>
    </source>
</evidence>